<dbReference type="PROSITE" id="PS51257">
    <property type="entry name" value="PROKAR_LIPOPROTEIN"/>
    <property type="match status" value="1"/>
</dbReference>
<organism evidence="2 3">
    <name type="scientific">Pseudonocardia ammonioxydans</name>
    <dbReference type="NCBI Taxonomy" id="260086"/>
    <lineage>
        <taxon>Bacteria</taxon>
        <taxon>Bacillati</taxon>
        <taxon>Actinomycetota</taxon>
        <taxon>Actinomycetes</taxon>
        <taxon>Pseudonocardiales</taxon>
        <taxon>Pseudonocardiaceae</taxon>
        <taxon>Pseudonocardia</taxon>
    </lineage>
</organism>
<feature type="chain" id="PRO_5039142339" description="Small secreted protein" evidence="1">
    <location>
        <begin position="32"/>
        <end position="200"/>
    </location>
</feature>
<name>A0A1I4Z451_PSUAM</name>
<sequence>MATLRPARAARVLLPALLATLLAGGCAQTVAGTPAPDPAPRPTEGVGADPVAWGDKVCGALLSYYQPLSARPDYGGADLPGIKTRLSEYLANVKGGIDAGKKQLADAGEAPVSGGDQFKTSINDLLNRTGTTIDQAKAEVDQADPNDVPGFQGRLTSAEEKLRTIGAAEGLDKLGATPRLDKAVATAPKCGELNKLTAPS</sequence>
<dbReference type="OrthoDB" id="3573162at2"/>
<dbReference type="EMBL" id="FOUY01000014">
    <property type="protein sequence ID" value="SFN44957.1"/>
    <property type="molecule type" value="Genomic_DNA"/>
</dbReference>
<gene>
    <name evidence="2" type="ORF">SAMN05216207_101491</name>
</gene>
<evidence type="ECO:0000313" key="3">
    <source>
        <dbReference type="Proteomes" id="UP000199614"/>
    </source>
</evidence>
<reference evidence="2 3" key="1">
    <citation type="submission" date="2016-10" db="EMBL/GenBank/DDBJ databases">
        <authorList>
            <person name="de Groot N.N."/>
        </authorList>
    </citation>
    <scope>NUCLEOTIDE SEQUENCE [LARGE SCALE GENOMIC DNA]</scope>
    <source>
        <strain evidence="2 3">CGMCC 4.1877</strain>
    </source>
</reference>
<evidence type="ECO:0008006" key="4">
    <source>
        <dbReference type="Google" id="ProtNLM"/>
    </source>
</evidence>
<accession>A0A1I4Z451</accession>
<evidence type="ECO:0000256" key="1">
    <source>
        <dbReference type="SAM" id="SignalP"/>
    </source>
</evidence>
<dbReference type="RefSeq" id="WP_093343408.1">
    <property type="nucleotide sequence ID" value="NZ_FOUY01000014.1"/>
</dbReference>
<keyword evidence="1" id="KW-0732">Signal</keyword>
<dbReference type="STRING" id="260086.SAMN05216207_101491"/>
<feature type="signal peptide" evidence="1">
    <location>
        <begin position="1"/>
        <end position="31"/>
    </location>
</feature>
<evidence type="ECO:0000313" key="2">
    <source>
        <dbReference type="EMBL" id="SFN44957.1"/>
    </source>
</evidence>
<dbReference type="AlphaFoldDB" id="A0A1I4Z451"/>
<proteinExistence type="predicted"/>
<dbReference type="Proteomes" id="UP000199614">
    <property type="component" value="Unassembled WGS sequence"/>
</dbReference>
<keyword evidence="3" id="KW-1185">Reference proteome</keyword>
<protein>
    <recommendedName>
        <fullName evidence="4">Small secreted protein</fullName>
    </recommendedName>
</protein>